<dbReference type="PANTHER" id="PTHR43066">
    <property type="entry name" value="RHOMBOID-RELATED PROTEIN"/>
    <property type="match status" value="1"/>
</dbReference>
<dbReference type="InterPro" id="IPR035952">
    <property type="entry name" value="Rhomboid-like_sf"/>
</dbReference>
<feature type="transmembrane region" description="Helical" evidence="7">
    <location>
        <begin position="134"/>
        <end position="153"/>
    </location>
</feature>
<evidence type="ECO:0000256" key="3">
    <source>
        <dbReference type="ARBA" id="ARBA00022519"/>
    </source>
</evidence>
<comment type="caution">
    <text evidence="9">The sequence shown here is derived from an EMBL/GenBank/DDBJ whole genome shotgun (WGS) entry which is preliminary data.</text>
</comment>
<dbReference type="Gene3D" id="1.20.1540.10">
    <property type="entry name" value="Rhomboid-like"/>
    <property type="match status" value="1"/>
</dbReference>
<feature type="domain" description="Peptidase S54 rhomboid" evidence="8">
    <location>
        <begin position="71"/>
        <end position="220"/>
    </location>
</feature>
<gene>
    <name evidence="9" type="ORF">J2851_000888</name>
</gene>
<evidence type="ECO:0000256" key="2">
    <source>
        <dbReference type="ARBA" id="ARBA00022475"/>
    </source>
</evidence>
<evidence type="ECO:0000256" key="5">
    <source>
        <dbReference type="ARBA" id="ARBA00022989"/>
    </source>
</evidence>
<keyword evidence="9" id="KW-0378">Hydrolase</keyword>
<keyword evidence="2" id="KW-1003">Cell membrane</keyword>
<accession>A0ABS4SEZ7</accession>
<dbReference type="PANTHER" id="PTHR43066:SF26">
    <property type="entry name" value="RHOMBOID PROTEASE GLPG"/>
    <property type="match status" value="1"/>
</dbReference>
<evidence type="ECO:0000256" key="6">
    <source>
        <dbReference type="ARBA" id="ARBA00023136"/>
    </source>
</evidence>
<organism evidence="9 10">
    <name type="scientific">Azospirillum rugosum</name>
    <dbReference type="NCBI Taxonomy" id="416170"/>
    <lineage>
        <taxon>Bacteria</taxon>
        <taxon>Pseudomonadati</taxon>
        <taxon>Pseudomonadota</taxon>
        <taxon>Alphaproteobacteria</taxon>
        <taxon>Rhodospirillales</taxon>
        <taxon>Azospirillaceae</taxon>
        <taxon>Azospirillum</taxon>
    </lineage>
</organism>
<proteinExistence type="predicted"/>
<dbReference type="SUPFAM" id="SSF144091">
    <property type="entry name" value="Rhomboid-like"/>
    <property type="match status" value="1"/>
</dbReference>
<protein>
    <submittedName>
        <fullName evidence="9">Membrane associated rhomboid family serine protease</fullName>
    </submittedName>
</protein>
<dbReference type="EMBL" id="JAGINP010000002">
    <property type="protein sequence ID" value="MBP2291146.1"/>
    <property type="molecule type" value="Genomic_DNA"/>
</dbReference>
<keyword evidence="4 7" id="KW-0812">Transmembrane</keyword>
<feature type="transmembrane region" description="Helical" evidence="7">
    <location>
        <begin position="15"/>
        <end position="36"/>
    </location>
</feature>
<evidence type="ECO:0000256" key="4">
    <source>
        <dbReference type="ARBA" id="ARBA00022692"/>
    </source>
</evidence>
<reference evidence="9 10" key="1">
    <citation type="submission" date="2021-03" db="EMBL/GenBank/DDBJ databases">
        <title>Genomic Encyclopedia of Type Strains, Phase III (KMG-III): the genomes of soil and plant-associated and newly described type strains.</title>
        <authorList>
            <person name="Whitman W."/>
        </authorList>
    </citation>
    <scope>NUCLEOTIDE SEQUENCE [LARGE SCALE GENOMIC DNA]</scope>
    <source>
        <strain evidence="9 10">IMMIB AFH-6</strain>
    </source>
</reference>
<keyword evidence="10" id="KW-1185">Reference proteome</keyword>
<feature type="transmembrane region" description="Helical" evidence="7">
    <location>
        <begin position="110"/>
        <end position="128"/>
    </location>
</feature>
<name>A0ABS4SEZ7_9PROT</name>
<keyword evidence="5 7" id="KW-1133">Transmembrane helix</keyword>
<dbReference type="RefSeq" id="WP_211114222.1">
    <property type="nucleotide sequence ID" value="NZ_JAGINP010000002.1"/>
</dbReference>
<feature type="transmembrane region" description="Helical" evidence="7">
    <location>
        <begin position="71"/>
        <end position="98"/>
    </location>
</feature>
<feature type="transmembrane region" description="Helical" evidence="7">
    <location>
        <begin position="43"/>
        <end position="59"/>
    </location>
</feature>
<evidence type="ECO:0000313" key="10">
    <source>
        <dbReference type="Proteomes" id="UP000781958"/>
    </source>
</evidence>
<dbReference type="GO" id="GO:0006508">
    <property type="term" value="P:proteolysis"/>
    <property type="evidence" value="ECO:0007669"/>
    <property type="project" value="UniProtKB-KW"/>
</dbReference>
<keyword evidence="6 7" id="KW-0472">Membrane</keyword>
<dbReference type="GO" id="GO:0008233">
    <property type="term" value="F:peptidase activity"/>
    <property type="evidence" value="ECO:0007669"/>
    <property type="project" value="UniProtKB-KW"/>
</dbReference>
<keyword evidence="3" id="KW-0997">Cell inner membrane</keyword>
<dbReference type="InterPro" id="IPR022764">
    <property type="entry name" value="Peptidase_S54_rhomboid_dom"/>
</dbReference>
<evidence type="ECO:0000256" key="1">
    <source>
        <dbReference type="ARBA" id="ARBA00004141"/>
    </source>
</evidence>
<evidence type="ECO:0000313" key="9">
    <source>
        <dbReference type="EMBL" id="MBP2291146.1"/>
    </source>
</evidence>
<keyword evidence="9" id="KW-0645">Protease</keyword>
<feature type="transmembrane region" description="Helical" evidence="7">
    <location>
        <begin position="204"/>
        <end position="221"/>
    </location>
</feature>
<sequence>MLFLPLYDDNPTRRTPVVTIAVIALCVLVFLWQLSLGQRGEQLAVYSFGVVPAVLFGHAELPQPLRVIPPWLSIVTSMFMHGGFLHIAGNMLYFWIFGNNVEDSMGRGRFVVFYLLCGTAAALAQAFANPTSEIPMLGASGAIGGVLGAYLVLHPRANVGVLFWFIIIVRIITVPAILVLGVWFLGQILSGLSTPTTSDGGVAFWAHVGGFVAGVVLIPFFKRPNVPLLEPAHSRAFAVLPPGAAMRRGSVPEAGDRRRPFR</sequence>
<feature type="transmembrane region" description="Helical" evidence="7">
    <location>
        <begin position="160"/>
        <end position="184"/>
    </location>
</feature>
<evidence type="ECO:0000256" key="7">
    <source>
        <dbReference type="SAM" id="Phobius"/>
    </source>
</evidence>
<dbReference type="Proteomes" id="UP000781958">
    <property type="component" value="Unassembled WGS sequence"/>
</dbReference>
<evidence type="ECO:0000259" key="8">
    <source>
        <dbReference type="Pfam" id="PF01694"/>
    </source>
</evidence>
<comment type="subcellular location">
    <subcellularLocation>
        <location evidence="1">Membrane</location>
        <topology evidence="1">Multi-pass membrane protein</topology>
    </subcellularLocation>
</comment>
<dbReference type="Pfam" id="PF01694">
    <property type="entry name" value="Rhomboid"/>
    <property type="match status" value="1"/>
</dbReference>